<dbReference type="AlphaFoldDB" id="A0A166LMW0"/>
<evidence type="ECO:0000313" key="1">
    <source>
        <dbReference type="EMBL" id="KZU95501.1"/>
    </source>
</evidence>
<name>A0A166LMW0_LACPN</name>
<proteinExistence type="predicted"/>
<dbReference type="EMBL" id="LUXM01000026">
    <property type="protein sequence ID" value="KZU95501.1"/>
    <property type="molecule type" value="Genomic_DNA"/>
</dbReference>
<evidence type="ECO:0000313" key="2">
    <source>
        <dbReference type="Proteomes" id="UP000076882"/>
    </source>
</evidence>
<gene>
    <name evidence="1" type="ORF">Lp19_1455</name>
</gene>
<accession>A0A166LMW0</accession>
<dbReference type="Proteomes" id="UP000076882">
    <property type="component" value="Unassembled WGS sequence"/>
</dbReference>
<reference evidence="1 2" key="1">
    <citation type="submission" date="2016-03" db="EMBL/GenBank/DDBJ databases">
        <title>Comparative genomics of 54 Lactobacillus plantarum strains reveals genomic uncoupling from niche constraints.</title>
        <authorList>
            <person name="Martino M.E."/>
        </authorList>
    </citation>
    <scope>NUCLEOTIDE SEQUENCE [LARGE SCALE GENOMIC DNA]</scope>
    <source>
        <strain evidence="1 2">19.1</strain>
    </source>
</reference>
<comment type="caution">
    <text evidence="1">The sequence shown here is derived from an EMBL/GenBank/DDBJ whole genome shotgun (WGS) entry which is preliminary data.</text>
</comment>
<organism evidence="1 2">
    <name type="scientific">Lactiplantibacillus plantarum</name>
    <name type="common">Lactobacillus plantarum</name>
    <dbReference type="NCBI Taxonomy" id="1590"/>
    <lineage>
        <taxon>Bacteria</taxon>
        <taxon>Bacillati</taxon>
        <taxon>Bacillota</taxon>
        <taxon>Bacilli</taxon>
        <taxon>Lactobacillales</taxon>
        <taxon>Lactobacillaceae</taxon>
        <taxon>Lactiplantibacillus</taxon>
    </lineage>
</organism>
<protein>
    <submittedName>
        <fullName evidence="1">Uncharacterized protein</fullName>
    </submittedName>
</protein>
<dbReference type="PATRIC" id="fig|1590.152.peg.2279"/>
<sequence>MPIWGKNQQLANRTPANKSPFAIIYINAQYLAPWSATKYY</sequence>